<dbReference type="InterPro" id="IPR011701">
    <property type="entry name" value="MFS"/>
</dbReference>
<feature type="transmembrane region" description="Helical" evidence="6">
    <location>
        <begin position="66"/>
        <end position="86"/>
    </location>
</feature>
<dbReference type="SUPFAM" id="SSF103473">
    <property type="entry name" value="MFS general substrate transporter"/>
    <property type="match status" value="1"/>
</dbReference>
<name>A0ABR9EI79_9GAMM</name>
<dbReference type="Gene3D" id="1.20.1250.20">
    <property type="entry name" value="MFS general substrate transporter like domains"/>
    <property type="match status" value="1"/>
</dbReference>
<evidence type="ECO:0008006" key="9">
    <source>
        <dbReference type="Google" id="ProtNLM"/>
    </source>
</evidence>
<sequence length="406" mass="44736">MKWIGAGEFSINVASGIFTLTIGKLLYDMTGQLWAFAGVFFVELLATMLLQGFSGSITDKFGPRKILLVSINTLTAVLLLLSLMSFLTNENLYIFVAFAAAITISKPFTKNAVFTLIPSVVDKDNIEKLNAIISASLQSGQIFGLVVGGIILSFESKQLIPSTITFFLFISAVAYYIFFKQIDNNNRSDIARTQREKKLNWRYTLKVIMSNPILMIALVITTFDFMALGIFNLLLAPVVKYNFNNNTNWLLILELAFAFGAIITGAVASRVKINAEYKLLFTLLSSFSLMLFLSCYYFKLGSVATLLAIFLMGVSSTLSVVAWSATVQKLSDDKVRGKISSIRLMLNTLLPAFVVLAVSAFYQSGGFKHALLIALFGAMLMVFVSISLIISDLYKVRKKVSVVGLP</sequence>
<feature type="transmembrane region" description="Helical" evidence="6">
    <location>
        <begin position="344"/>
        <end position="363"/>
    </location>
</feature>
<feature type="transmembrane region" description="Helical" evidence="6">
    <location>
        <begin position="9"/>
        <end position="27"/>
    </location>
</feature>
<feature type="transmembrane region" description="Helical" evidence="6">
    <location>
        <begin position="247"/>
        <end position="267"/>
    </location>
</feature>
<organism evidence="7 8">
    <name type="scientific">Pseudoalteromonas aurantia 208</name>
    <dbReference type="NCBI Taxonomy" id="1314867"/>
    <lineage>
        <taxon>Bacteria</taxon>
        <taxon>Pseudomonadati</taxon>
        <taxon>Pseudomonadota</taxon>
        <taxon>Gammaproteobacteria</taxon>
        <taxon>Alteromonadales</taxon>
        <taxon>Pseudoalteromonadaceae</taxon>
        <taxon>Pseudoalteromonas</taxon>
    </lineage>
</organism>
<gene>
    <name evidence="7" type="ORF">PAUR_a4544</name>
</gene>
<feature type="transmembrane region" description="Helical" evidence="6">
    <location>
        <begin position="279"/>
        <end position="299"/>
    </location>
</feature>
<feature type="transmembrane region" description="Helical" evidence="6">
    <location>
        <begin position="369"/>
        <end position="390"/>
    </location>
</feature>
<evidence type="ECO:0000256" key="5">
    <source>
        <dbReference type="ARBA" id="ARBA00023136"/>
    </source>
</evidence>
<evidence type="ECO:0000256" key="6">
    <source>
        <dbReference type="SAM" id="Phobius"/>
    </source>
</evidence>
<dbReference type="PANTHER" id="PTHR23513">
    <property type="entry name" value="INTEGRAL MEMBRANE EFFLUX PROTEIN-RELATED"/>
    <property type="match status" value="1"/>
</dbReference>
<comment type="caution">
    <text evidence="7">The sequence shown here is derived from an EMBL/GenBank/DDBJ whole genome shotgun (WGS) entry which is preliminary data.</text>
</comment>
<dbReference type="RefSeq" id="WP_192509115.1">
    <property type="nucleotide sequence ID" value="NZ_AQGV01000014.1"/>
</dbReference>
<keyword evidence="2" id="KW-1003">Cell membrane</keyword>
<accession>A0ABR9EI79</accession>
<evidence type="ECO:0000256" key="4">
    <source>
        <dbReference type="ARBA" id="ARBA00022989"/>
    </source>
</evidence>
<evidence type="ECO:0000313" key="8">
    <source>
        <dbReference type="Proteomes" id="UP000615755"/>
    </source>
</evidence>
<proteinExistence type="predicted"/>
<reference evidence="7 8" key="1">
    <citation type="submission" date="2015-03" db="EMBL/GenBank/DDBJ databases">
        <title>Genome sequence of Pseudoalteromonas aurantia.</title>
        <authorList>
            <person name="Xie B.-B."/>
            <person name="Rong J.-C."/>
            <person name="Qin Q.-L."/>
            <person name="Zhang Y.-Z."/>
        </authorList>
    </citation>
    <scope>NUCLEOTIDE SEQUENCE [LARGE SCALE GENOMIC DNA]</scope>
    <source>
        <strain evidence="7 8">208</strain>
    </source>
</reference>
<keyword evidence="4 6" id="KW-1133">Transmembrane helix</keyword>
<dbReference type="Proteomes" id="UP000615755">
    <property type="component" value="Unassembled WGS sequence"/>
</dbReference>
<feature type="transmembrane region" description="Helical" evidence="6">
    <location>
        <begin position="92"/>
        <end position="109"/>
    </location>
</feature>
<feature type="transmembrane region" description="Helical" evidence="6">
    <location>
        <begin position="213"/>
        <end position="235"/>
    </location>
</feature>
<evidence type="ECO:0000313" key="7">
    <source>
        <dbReference type="EMBL" id="MBE0369935.1"/>
    </source>
</evidence>
<dbReference type="InterPro" id="IPR036259">
    <property type="entry name" value="MFS_trans_sf"/>
</dbReference>
<dbReference type="Pfam" id="PF07690">
    <property type="entry name" value="MFS_1"/>
    <property type="match status" value="1"/>
</dbReference>
<feature type="transmembrane region" description="Helical" evidence="6">
    <location>
        <begin position="305"/>
        <end position="323"/>
    </location>
</feature>
<feature type="transmembrane region" description="Helical" evidence="6">
    <location>
        <begin position="33"/>
        <end position="54"/>
    </location>
</feature>
<dbReference type="CDD" id="cd06173">
    <property type="entry name" value="MFS_MefA_like"/>
    <property type="match status" value="1"/>
</dbReference>
<comment type="subcellular location">
    <subcellularLocation>
        <location evidence="1">Cell membrane</location>
        <topology evidence="1">Multi-pass membrane protein</topology>
    </subcellularLocation>
</comment>
<evidence type="ECO:0000256" key="2">
    <source>
        <dbReference type="ARBA" id="ARBA00022475"/>
    </source>
</evidence>
<feature type="transmembrane region" description="Helical" evidence="6">
    <location>
        <begin position="129"/>
        <end position="153"/>
    </location>
</feature>
<protein>
    <recommendedName>
        <fullName evidence="9">Major facilitator superfamily (MFS) profile domain-containing protein</fullName>
    </recommendedName>
</protein>
<dbReference type="EMBL" id="AQGV01000014">
    <property type="protein sequence ID" value="MBE0369935.1"/>
    <property type="molecule type" value="Genomic_DNA"/>
</dbReference>
<keyword evidence="8" id="KW-1185">Reference proteome</keyword>
<feature type="transmembrane region" description="Helical" evidence="6">
    <location>
        <begin position="159"/>
        <end position="178"/>
    </location>
</feature>
<evidence type="ECO:0000256" key="1">
    <source>
        <dbReference type="ARBA" id="ARBA00004651"/>
    </source>
</evidence>
<keyword evidence="3 6" id="KW-0812">Transmembrane</keyword>
<evidence type="ECO:0000256" key="3">
    <source>
        <dbReference type="ARBA" id="ARBA00022692"/>
    </source>
</evidence>
<keyword evidence="5 6" id="KW-0472">Membrane</keyword>
<dbReference type="PANTHER" id="PTHR23513:SF6">
    <property type="entry name" value="MAJOR FACILITATOR SUPERFAMILY ASSOCIATED DOMAIN-CONTAINING PROTEIN"/>
    <property type="match status" value="1"/>
</dbReference>